<feature type="domain" description="Mur ligase C-terminal" evidence="23">
    <location>
        <begin position="303"/>
        <end position="420"/>
    </location>
</feature>
<dbReference type="FunFam" id="3.40.1190.10:FF:000011">
    <property type="entry name" value="Folylpolyglutamate synthase/dihydrofolate synthase"/>
    <property type="match status" value="1"/>
</dbReference>
<dbReference type="RefSeq" id="WP_129132579.1">
    <property type="nucleotide sequence ID" value="NZ_SDHW01000007.1"/>
</dbReference>
<dbReference type="Pfam" id="PF08245">
    <property type="entry name" value="Mur_ligase_M"/>
    <property type="match status" value="1"/>
</dbReference>
<evidence type="ECO:0000259" key="23">
    <source>
        <dbReference type="Pfam" id="PF02875"/>
    </source>
</evidence>
<evidence type="ECO:0000256" key="17">
    <source>
        <dbReference type="ARBA" id="ARBA00032510"/>
    </source>
</evidence>
<keyword evidence="26" id="KW-1185">Reference proteome</keyword>
<dbReference type="PANTHER" id="PTHR11136:SF0">
    <property type="entry name" value="DIHYDROFOLATE SYNTHETASE-RELATED"/>
    <property type="match status" value="1"/>
</dbReference>
<keyword evidence="13" id="KW-0460">Magnesium</keyword>
<evidence type="ECO:0000256" key="6">
    <source>
        <dbReference type="ARBA" id="ARBA00013023"/>
    </source>
</evidence>
<evidence type="ECO:0000256" key="19">
    <source>
        <dbReference type="ARBA" id="ARBA00047808"/>
    </source>
</evidence>
<evidence type="ECO:0000313" key="25">
    <source>
        <dbReference type="EMBL" id="RXK58150.1"/>
    </source>
</evidence>
<dbReference type="GO" id="GO:0004326">
    <property type="term" value="F:tetrahydrofolylpolyglutamate synthase activity"/>
    <property type="evidence" value="ECO:0007669"/>
    <property type="project" value="UniProtKB-EC"/>
</dbReference>
<dbReference type="GO" id="GO:0008841">
    <property type="term" value="F:dihydrofolate synthase activity"/>
    <property type="evidence" value="ECO:0007669"/>
    <property type="project" value="UniProtKB-EC"/>
</dbReference>
<gene>
    <name evidence="25" type="ORF">ESA94_19255</name>
</gene>
<dbReference type="GO" id="GO:0005737">
    <property type="term" value="C:cytoplasm"/>
    <property type="evidence" value="ECO:0007669"/>
    <property type="project" value="TreeGrafter"/>
</dbReference>
<comment type="similarity">
    <text evidence="5 22">Belongs to the folylpolyglutamate synthase family.</text>
</comment>
<comment type="catalytic activity">
    <reaction evidence="20">
        <text>(6R)-5,10-methylenetetrahydrofolyl-(gamma-L-Glu)(n) + L-glutamate + ATP = (6R)-5,10-methylenetetrahydrofolyl-(gamma-L-Glu)(n+1) + ADP + phosphate + H(+)</text>
        <dbReference type="Rhea" id="RHEA:51912"/>
        <dbReference type="Rhea" id="RHEA-COMP:13257"/>
        <dbReference type="Rhea" id="RHEA-COMP:13258"/>
        <dbReference type="ChEBI" id="CHEBI:15378"/>
        <dbReference type="ChEBI" id="CHEBI:29985"/>
        <dbReference type="ChEBI" id="CHEBI:30616"/>
        <dbReference type="ChEBI" id="CHEBI:43474"/>
        <dbReference type="ChEBI" id="CHEBI:136572"/>
        <dbReference type="ChEBI" id="CHEBI:456216"/>
        <dbReference type="EC" id="6.3.2.17"/>
    </reaction>
</comment>
<evidence type="ECO:0000256" key="21">
    <source>
        <dbReference type="ARBA" id="ARBA00049161"/>
    </source>
</evidence>
<evidence type="ECO:0000256" key="7">
    <source>
        <dbReference type="ARBA" id="ARBA00013025"/>
    </source>
</evidence>
<evidence type="ECO:0000313" key="26">
    <source>
        <dbReference type="Proteomes" id="UP000290204"/>
    </source>
</evidence>
<evidence type="ECO:0000256" key="14">
    <source>
        <dbReference type="ARBA" id="ARBA00022909"/>
    </source>
</evidence>
<protein>
    <recommendedName>
        <fullName evidence="8">Dihydrofolate synthase/folylpolyglutamate synthase</fullName>
        <ecNumber evidence="6">6.3.2.12</ecNumber>
        <ecNumber evidence="7">6.3.2.17</ecNumber>
    </recommendedName>
    <alternativeName>
        <fullName evidence="17">Folylpoly-gamma-glutamate synthetase-dihydrofolate synthetase</fullName>
    </alternativeName>
    <alternativeName>
        <fullName evidence="15">Folylpolyglutamate synthetase</fullName>
    </alternativeName>
    <alternativeName>
        <fullName evidence="16">Tetrahydrofolylpolyglutamate synthase</fullName>
    </alternativeName>
</protein>
<dbReference type="EC" id="6.3.2.12" evidence="6"/>
<keyword evidence="11 22" id="KW-0547">Nucleotide-binding</keyword>
<proteinExistence type="inferred from homology"/>
<evidence type="ECO:0000256" key="1">
    <source>
        <dbReference type="ARBA" id="ARBA00001946"/>
    </source>
</evidence>
<feature type="domain" description="Mur ligase central" evidence="24">
    <location>
        <begin position="51"/>
        <end position="272"/>
    </location>
</feature>
<dbReference type="PIRSF" id="PIRSF001563">
    <property type="entry name" value="Folylpolyglu_synth"/>
    <property type="match status" value="1"/>
</dbReference>
<dbReference type="GO" id="GO:0046656">
    <property type="term" value="P:folic acid biosynthetic process"/>
    <property type="evidence" value="ECO:0007669"/>
    <property type="project" value="UniProtKB-KW"/>
</dbReference>
<dbReference type="Pfam" id="PF02875">
    <property type="entry name" value="Mur_ligase_C"/>
    <property type="match status" value="1"/>
</dbReference>
<dbReference type="SUPFAM" id="SSF53244">
    <property type="entry name" value="MurD-like peptide ligases, peptide-binding domain"/>
    <property type="match status" value="1"/>
</dbReference>
<dbReference type="InterPro" id="IPR013221">
    <property type="entry name" value="Mur_ligase_cen"/>
</dbReference>
<evidence type="ECO:0000259" key="24">
    <source>
        <dbReference type="Pfam" id="PF08245"/>
    </source>
</evidence>
<evidence type="ECO:0000256" key="18">
    <source>
        <dbReference type="ARBA" id="ARBA00047493"/>
    </source>
</evidence>
<evidence type="ECO:0000256" key="4">
    <source>
        <dbReference type="ARBA" id="ARBA00005150"/>
    </source>
</evidence>
<comment type="function">
    <text evidence="2">Functions in two distinct reactions of the de novo folate biosynthetic pathway. Catalyzes the addition of a glutamate residue to dihydropteroate (7,8-dihydropteroate or H2Pte) to form dihydrofolate (7,8-dihydrofolate monoglutamate or H2Pte-Glu). Also catalyzes successive additions of L-glutamate to tetrahydrofolate or 10-formyltetrahydrofolate or 5,10-methylenetetrahydrofolate, leading to folylpolyglutamate derivatives.</text>
</comment>
<comment type="pathway">
    <text evidence="4">Cofactor biosynthesis; tetrahydrofolylpolyglutamate biosynthesis.</text>
</comment>
<evidence type="ECO:0000256" key="5">
    <source>
        <dbReference type="ARBA" id="ARBA00008276"/>
    </source>
</evidence>
<dbReference type="InterPro" id="IPR036565">
    <property type="entry name" value="Mur-like_cat_sf"/>
</dbReference>
<evidence type="ECO:0000256" key="15">
    <source>
        <dbReference type="ARBA" id="ARBA00030048"/>
    </source>
</evidence>
<keyword evidence="12 22" id="KW-0067">ATP-binding</keyword>
<reference evidence="25 26" key="1">
    <citation type="submission" date="2019-01" db="EMBL/GenBank/DDBJ databases">
        <title>Lacibacter sp. strain TTM-7.</title>
        <authorList>
            <person name="Chen W.-M."/>
        </authorList>
    </citation>
    <scope>NUCLEOTIDE SEQUENCE [LARGE SCALE GENOMIC DNA]</scope>
    <source>
        <strain evidence="25 26">TTM-7</strain>
    </source>
</reference>
<sequence>MTYQETINYLFTRLPMFSRIGAAAIKKDLHNTIALCDALDNPQQHFKTIHIAGTNGKGSVSHMLAAILQTAGYKVGLYTSPHLHDFRERIKINGEMITEEYVIGFTKRIQPQIDLIEPSFFEITVAMAFEYFAKEQVDIAVIETGLGGRLDSTNIITPELSVITNIGWDHMNLLGHTLEKIASEKAGIIKQQIPVVVGETLPETKPVFEAKATAMQAPLHFAYEQFSNLKKETVDHKLLLDINETASNKQLHYTLDLPGIYQTKNILTVLSAVRQLQQLNFSITEAHLQTALASTKKINGLHGRWEVLQSNPTLVLDVGHNEDGIKQIVAQLAESSYRQLHIIIGMVKDKEVEKVLALLPQDASYYFTKAHIPRALPETDLQQKAAAFNLNGICFENVNAAIANALQNAQKEDLVLVCGSVFLVGEVEWSMERGE</sequence>
<dbReference type="OrthoDB" id="9809356at2"/>
<dbReference type="EC" id="6.3.2.17" evidence="7"/>
<evidence type="ECO:0000256" key="12">
    <source>
        <dbReference type="ARBA" id="ARBA00022840"/>
    </source>
</evidence>
<evidence type="ECO:0000256" key="22">
    <source>
        <dbReference type="PIRNR" id="PIRNR001563"/>
    </source>
</evidence>
<evidence type="ECO:0000256" key="20">
    <source>
        <dbReference type="ARBA" id="ARBA00049035"/>
    </source>
</evidence>
<dbReference type="Gene3D" id="3.90.190.20">
    <property type="entry name" value="Mur ligase, C-terminal domain"/>
    <property type="match status" value="1"/>
</dbReference>
<dbReference type="EMBL" id="SDHW01000007">
    <property type="protein sequence ID" value="RXK58150.1"/>
    <property type="molecule type" value="Genomic_DNA"/>
</dbReference>
<comment type="pathway">
    <text evidence="3">Cofactor biosynthesis; tetrahydrofolate biosynthesis; 7,8-dihydrofolate from 2-amino-4-hydroxy-6-hydroxymethyl-7,8-dihydropteridine diphosphate and 4-aminobenzoate: step 2/2.</text>
</comment>
<evidence type="ECO:0000256" key="2">
    <source>
        <dbReference type="ARBA" id="ARBA00002714"/>
    </source>
</evidence>
<evidence type="ECO:0000256" key="3">
    <source>
        <dbReference type="ARBA" id="ARBA00004799"/>
    </source>
</evidence>
<dbReference type="GO" id="GO:0046872">
    <property type="term" value="F:metal ion binding"/>
    <property type="evidence" value="ECO:0007669"/>
    <property type="project" value="UniProtKB-KW"/>
</dbReference>
<comment type="catalytic activity">
    <reaction evidence="19">
        <text>10-formyltetrahydrofolyl-(gamma-L-Glu)(n) + L-glutamate + ATP = 10-formyltetrahydrofolyl-(gamma-L-Glu)(n+1) + ADP + phosphate + H(+)</text>
        <dbReference type="Rhea" id="RHEA:51904"/>
        <dbReference type="Rhea" id="RHEA-COMP:13088"/>
        <dbReference type="Rhea" id="RHEA-COMP:14300"/>
        <dbReference type="ChEBI" id="CHEBI:15378"/>
        <dbReference type="ChEBI" id="CHEBI:29985"/>
        <dbReference type="ChEBI" id="CHEBI:30616"/>
        <dbReference type="ChEBI" id="CHEBI:43474"/>
        <dbReference type="ChEBI" id="CHEBI:134413"/>
        <dbReference type="ChEBI" id="CHEBI:456216"/>
        <dbReference type="EC" id="6.3.2.17"/>
    </reaction>
</comment>
<evidence type="ECO:0000256" key="9">
    <source>
        <dbReference type="ARBA" id="ARBA00022598"/>
    </source>
</evidence>
<evidence type="ECO:0000256" key="10">
    <source>
        <dbReference type="ARBA" id="ARBA00022723"/>
    </source>
</evidence>
<dbReference type="PANTHER" id="PTHR11136">
    <property type="entry name" value="FOLYLPOLYGLUTAMATE SYNTHASE-RELATED"/>
    <property type="match status" value="1"/>
</dbReference>
<evidence type="ECO:0000256" key="16">
    <source>
        <dbReference type="ARBA" id="ARBA00030592"/>
    </source>
</evidence>
<name>A0A4Q1CEG8_9BACT</name>
<evidence type="ECO:0000256" key="8">
    <source>
        <dbReference type="ARBA" id="ARBA00019357"/>
    </source>
</evidence>
<dbReference type="Proteomes" id="UP000290204">
    <property type="component" value="Unassembled WGS sequence"/>
</dbReference>
<organism evidence="25 26">
    <name type="scientific">Lacibacter luteus</name>
    <dbReference type="NCBI Taxonomy" id="2508719"/>
    <lineage>
        <taxon>Bacteria</taxon>
        <taxon>Pseudomonadati</taxon>
        <taxon>Bacteroidota</taxon>
        <taxon>Chitinophagia</taxon>
        <taxon>Chitinophagales</taxon>
        <taxon>Chitinophagaceae</taxon>
        <taxon>Lacibacter</taxon>
    </lineage>
</organism>
<evidence type="ECO:0000256" key="13">
    <source>
        <dbReference type="ARBA" id="ARBA00022842"/>
    </source>
</evidence>
<comment type="catalytic activity">
    <reaction evidence="21">
        <text>7,8-dihydropteroate + L-glutamate + ATP = 7,8-dihydrofolate + ADP + phosphate + H(+)</text>
        <dbReference type="Rhea" id="RHEA:23584"/>
        <dbReference type="ChEBI" id="CHEBI:15378"/>
        <dbReference type="ChEBI" id="CHEBI:17839"/>
        <dbReference type="ChEBI" id="CHEBI:29985"/>
        <dbReference type="ChEBI" id="CHEBI:30616"/>
        <dbReference type="ChEBI" id="CHEBI:43474"/>
        <dbReference type="ChEBI" id="CHEBI:57451"/>
        <dbReference type="ChEBI" id="CHEBI:456216"/>
        <dbReference type="EC" id="6.3.2.12"/>
    </reaction>
</comment>
<dbReference type="SUPFAM" id="SSF53623">
    <property type="entry name" value="MurD-like peptide ligases, catalytic domain"/>
    <property type="match status" value="1"/>
</dbReference>
<comment type="caution">
    <text evidence="25">The sequence shown here is derived from an EMBL/GenBank/DDBJ whole genome shotgun (WGS) entry which is preliminary data.</text>
</comment>
<dbReference type="InterPro" id="IPR001645">
    <property type="entry name" value="Folylpolyglutamate_synth"/>
</dbReference>
<comment type="catalytic activity">
    <reaction evidence="18">
        <text>(6S)-5,6,7,8-tetrahydrofolyl-(gamma-L-Glu)(n) + L-glutamate + ATP = (6S)-5,6,7,8-tetrahydrofolyl-(gamma-L-Glu)(n+1) + ADP + phosphate + H(+)</text>
        <dbReference type="Rhea" id="RHEA:10580"/>
        <dbReference type="Rhea" id="RHEA-COMP:14738"/>
        <dbReference type="Rhea" id="RHEA-COMP:14740"/>
        <dbReference type="ChEBI" id="CHEBI:15378"/>
        <dbReference type="ChEBI" id="CHEBI:29985"/>
        <dbReference type="ChEBI" id="CHEBI:30616"/>
        <dbReference type="ChEBI" id="CHEBI:43474"/>
        <dbReference type="ChEBI" id="CHEBI:141005"/>
        <dbReference type="ChEBI" id="CHEBI:456216"/>
        <dbReference type="EC" id="6.3.2.17"/>
    </reaction>
</comment>
<accession>A0A4Q1CEG8</accession>
<dbReference type="PROSITE" id="PS01012">
    <property type="entry name" value="FOLYLPOLYGLU_SYNT_2"/>
    <property type="match status" value="1"/>
</dbReference>
<dbReference type="NCBIfam" id="TIGR01499">
    <property type="entry name" value="folC"/>
    <property type="match status" value="1"/>
</dbReference>
<comment type="cofactor">
    <cofactor evidence="1">
        <name>Mg(2+)</name>
        <dbReference type="ChEBI" id="CHEBI:18420"/>
    </cofactor>
</comment>
<evidence type="ECO:0000256" key="11">
    <source>
        <dbReference type="ARBA" id="ARBA00022741"/>
    </source>
</evidence>
<keyword evidence="14" id="KW-0289">Folate biosynthesis</keyword>
<dbReference type="Gene3D" id="3.40.1190.10">
    <property type="entry name" value="Mur-like, catalytic domain"/>
    <property type="match status" value="1"/>
</dbReference>
<dbReference type="AlphaFoldDB" id="A0A4Q1CEG8"/>
<keyword evidence="9 22" id="KW-0436">Ligase</keyword>
<dbReference type="InterPro" id="IPR004101">
    <property type="entry name" value="Mur_ligase_C"/>
</dbReference>
<dbReference type="InterPro" id="IPR018109">
    <property type="entry name" value="Folylpolyglutamate_synth_CS"/>
</dbReference>
<dbReference type="GO" id="GO:0005524">
    <property type="term" value="F:ATP binding"/>
    <property type="evidence" value="ECO:0007669"/>
    <property type="project" value="UniProtKB-KW"/>
</dbReference>
<dbReference type="InterPro" id="IPR036615">
    <property type="entry name" value="Mur_ligase_C_dom_sf"/>
</dbReference>
<keyword evidence="10" id="KW-0479">Metal-binding</keyword>